<dbReference type="RefSeq" id="WP_238250677.1">
    <property type="nucleotide sequence ID" value="NZ_BPQX01000043.1"/>
</dbReference>
<dbReference type="EMBL" id="JAUSVV010000010">
    <property type="protein sequence ID" value="MDQ0444252.1"/>
    <property type="molecule type" value="Genomic_DNA"/>
</dbReference>
<gene>
    <name evidence="1" type="ORF">QO016_003762</name>
</gene>
<protein>
    <submittedName>
        <fullName evidence="1">SAM-dependent methyltransferase</fullName>
    </submittedName>
</protein>
<keyword evidence="2" id="KW-1185">Reference proteome</keyword>
<dbReference type="Proteomes" id="UP001236369">
    <property type="component" value="Unassembled WGS sequence"/>
</dbReference>
<name>A0ABU0HQQ5_9HYPH</name>
<dbReference type="Gene3D" id="3.40.50.150">
    <property type="entry name" value="Vaccinia Virus protein VP39"/>
    <property type="match status" value="1"/>
</dbReference>
<dbReference type="CDD" id="cd02440">
    <property type="entry name" value="AdoMet_MTases"/>
    <property type="match status" value="1"/>
</dbReference>
<evidence type="ECO:0000313" key="1">
    <source>
        <dbReference type="EMBL" id="MDQ0444252.1"/>
    </source>
</evidence>
<evidence type="ECO:0000313" key="2">
    <source>
        <dbReference type="Proteomes" id="UP001236369"/>
    </source>
</evidence>
<accession>A0ABU0HQQ5</accession>
<dbReference type="InterPro" id="IPR029063">
    <property type="entry name" value="SAM-dependent_MTases_sf"/>
</dbReference>
<reference evidence="1 2" key="1">
    <citation type="submission" date="2023-07" db="EMBL/GenBank/DDBJ databases">
        <title>Genomic Encyclopedia of Type Strains, Phase IV (KMG-IV): sequencing the most valuable type-strain genomes for metagenomic binning, comparative biology and taxonomic classification.</title>
        <authorList>
            <person name="Goeker M."/>
        </authorList>
    </citation>
    <scope>NUCLEOTIDE SEQUENCE [LARGE SCALE GENOMIC DNA]</scope>
    <source>
        <strain evidence="1 2">DSM 19562</strain>
    </source>
</reference>
<organism evidence="1 2">
    <name type="scientific">Methylobacterium persicinum</name>
    <dbReference type="NCBI Taxonomy" id="374426"/>
    <lineage>
        <taxon>Bacteria</taxon>
        <taxon>Pseudomonadati</taxon>
        <taxon>Pseudomonadota</taxon>
        <taxon>Alphaproteobacteria</taxon>
        <taxon>Hyphomicrobiales</taxon>
        <taxon>Methylobacteriaceae</taxon>
        <taxon>Methylobacterium</taxon>
    </lineage>
</organism>
<proteinExistence type="predicted"/>
<keyword evidence="1" id="KW-0808">Transferase</keyword>
<keyword evidence="1" id="KW-0489">Methyltransferase</keyword>
<dbReference type="SUPFAM" id="SSF53335">
    <property type="entry name" value="S-adenosyl-L-methionine-dependent methyltransferases"/>
    <property type="match status" value="1"/>
</dbReference>
<sequence>MTNVAGLASPGDYTAMTDTLIDLLSLLKGTFSERTWHNAVLPAARGHAIAGLVHECPFTSHSFKKPRGYPGDAGLIDFVYRHPAARPAQEAATEAGRTVMGFTVNVTACEAVRHRRTILAAKIDEAAARREMPAILSVACGHLREAELCIALRGGRVGRLLAVDQDAESLAVVEGYRGSVSPVIEARQATVRQILAGRTDLGRFDLVYAAGLYDYLDARVAARLTRVLFDHLREGGRLVIPNFLWGVREEAYMEVFMDWYLLYRTPAEIEGFAQEIDPAAIRTSRYTEDAAGTIGYLEIERV</sequence>
<dbReference type="GO" id="GO:0032259">
    <property type="term" value="P:methylation"/>
    <property type="evidence" value="ECO:0007669"/>
    <property type="project" value="UniProtKB-KW"/>
</dbReference>
<comment type="caution">
    <text evidence="1">The sequence shown here is derived from an EMBL/GenBank/DDBJ whole genome shotgun (WGS) entry which is preliminary data.</text>
</comment>
<dbReference type="GO" id="GO:0008168">
    <property type="term" value="F:methyltransferase activity"/>
    <property type="evidence" value="ECO:0007669"/>
    <property type="project" value="UniProtKB-KW"/>
</dbReference>